<proteinExistence type="predicted"/>
<dbReference type="VEuPathDB" id="FungiDB:Z518_05186"/>
<dbReference type="Proteomes" id="UP000053617">
    <property type="component" value="Unassembled WGS sequence"/>
</dbReference>
<name>A0A0D2IES4_9EURO</name>
<feature type="region of interest" description="Disordered" evidence="1">
    <location>
        <begin position="141"/>
        <end position="163"/>
    </location>
</feature>
<dbReference type="RefSeq" id="XP_013271455.1">
    <property type="nucleotide sequence ID" value="XM_013416001.1"/>
</dbReference>
<evidence type="ECO:0000313" key="2">
    <source>
        <dbReference type="EMBL" id="KIX04319.1"/>
    </source>
</evidence>
<dbReference type="HOGENOM" id="CLU_043551_0_0_1"/>
<reference evidence="2 3" key="1">
    <citation type="submission" date="2015-01" db="EMBL/GenBank/DDBJ databases">
        <title>The Genome Sequence of Rhinocladiella mackenzie CBS 650.93.</title>
        <authorList>
            <consortium name="The Broad Institute Genomics Platform"/>
            <person name="Cuomo C."/>
            <person name="de Hoog S."/>
            <person name="Gorbushina A."/>
            <person name="Stielow B."/>
            <person name="Teixiera M."/>
            <person name="Abouelleil A."/>
            <person name="Chapman S.B."/>
            <person name="Priest M."/>
            <person name="Young S.K."/>
            <person name="Wortman J."/>
            <person name="Nusbaum C."/>
            <person name="Birren B."/>
        </authorList>
    </citation>
    <scope>NUCLEOTIDE SEQUENCE [LARGE SCALE GENOMIC DNA]</scope>
    <source>
        <strain evidence="2 3">CBS 650.93</strain>
    </source>
</reference>
<dbReference type="AlphaFoldDB" id="A0A0D2IES4"/>
<dbReference type="GeneID" id="25293257"/>
<dbReference type="EMBL" id="KN847478">
    <property type="protein sequence ID" value="KIX04319.1"/>
    <property type="molecule type" value="Genomic_DNA"/>
</dbReference>
<organism evidence="2 3">
    <name type="scientific">Rhinocladiella mackenziei CBS 650.93</name>
    <dbReference type="NCBI Taxonomy" id="1442369"/>
    <lineage>
        <taxon>Eukaryota</taxon>
        <taxon>Fungi</taxon>
        <taxon>Dikarya</taxon>
        <taxon>Ascomycota</taxon>
        <taxon>Pezizomycotina</taxon>
        <taxon>Eurotiomycetes</taxon>
        <taxon>Chaetothyriomycetidae</taxon>
        <taxon>Chaetothyriales</taxon>
        <taxon>Herpotrichiellaceae</taxon>
        <taxon>Rhinocladiella</taxon>
    </lineage>
</organism>
<dbReference type="OrthoDB" id="4161640at2759"/>
<evidence type="ECO:0000313" key="3">
    <source>
        <dbReference type="Proteomes" id="UP000053617"/>
    </source>
</evidence>
<accession>A0A0D2IES4</accession>
<feature type="region of interest" description="Disordered" evidence="1">
    <location>
        <begin position="257"/>
        <end position="380"/>
    </location>
</feature>
<sequence length="380" mass="42269">MSQKSPSPENLFFPSPPPPTGFRVPEGEISVLVHKAQTVKSLSSAVSQFLDHHKFMFVEVLNRQIQLIKSRSQSLDDGQVTIYDKALLLLTHNGNELESPAAIHFYCEKFLGLNLDGKVSEVTKSLQASVKVPQLLDEGSALSETTTATEKRPAKRDSFPRSHRKDMEPKLARLWRVYETARADYLAVVDKDSQETISTAKFLRDTAENTLQYLKNKNVDPIMVTELEATYNMAKAEVVSLTGGKKRKFDLVEIDDVKGVPRGPSNETKTPRRGEPKQPYLSRSTDIASGHRESRSSHGSSYGARDLDTSIARFTEDPGFQRGYGDPLTDRGSSRARGRGSGMAPTSMRGRGHSGTPCRYSRGVDSWKPYGDRRPRGMYG</sequence>
<evidence type="ECO:0000256" key="1">
    <source>
        <dbReference type="SAM" id="MobiDB-lite"/>
    </source>
</evidence>
<protein>
    <submittedName>
        <fullName evidence="2">Uncharacterized protein</fullName>
    </submittedName>
</protein>
<dbReference type="STRING" id="1442369.A0A0D2IES4"/>
<keyword evidence="3" id="KW-1185">Reference proteome</keyword>
<feature type="compositionally biased region" description="Basic and acidic residues" evidence="1">
    <location>
        <begin position="149"/>
        <end position="163"/>
    </location>
</feature>
<gene>
    <name evidence="2" type="ORF">Z518_05186</name>
</gene>
<feature type="compositionally biased region" description="Basic and acidic residues" evidence="1">
    <location>
        <begin position="370"/>
        <end position="380"/>
    </location>
</feature>